<proteinExistence type="predicted"/>
<comment type="caution">
    <text evidence="5">The sequence shown here is derived from an EMBL/GenBank/DDBJ whole genome shotgun (WGS) entry which is preliminary data.</text>
</comment>
<dbReference type="InterPro" id="IPR000835">
    <property type="entry name" value="HTH_MarR-typ"/>
</dbReference>
<keyword evidence="6" id="KW-1185">Reference proteome</keyword>
<organism evidence="5 6">
    <name type="scientific">Cloacibacillus evryensis</name>
    <dbReference type="NCBI Taxonomy" id="508460"/>
    <lineage>
        <taxon>Bacteria</taxon>
        <taxon>Thermotogati</taxon>
        <taxon>Synergistota</taxon>
        <taxon>Synergistia</taxon>
        <taxon>Synergistales</taxon>
        <taxon>Synergistaceae</taxon>
        <taxon>Cloacibacillus</taxon>
    </lineage>
</organism>
<dbReference type="InterPro" id="IPR036388">
    <property type="entry name" value="WH-like_DNA-bd_sf"/>
</dbReference>
<dbReference type="InterPro" id="IPR023187">
    <property type="entry name" value="Tscrpt_reg_MarR-type_CS"/>
</dbReference>
<keyword evidence="2" id="KW-0238">DNA-binding</keyword>
<dbReference type="Proteomes" id="UP001205919">
    <property type="component" value="Unassembled WGS sequence"/>
</dbReference>
<evidence type="ECO:0000256" key="1">
    <source>
        <dbReference type="ARBA" id="ARBA00023015"/>
    </source>
</evidence>
<keyword evidence="1" id="KW-0805">Transcription regulation</keyword>
<gene>
    <name evidence="5" type="ORF">NE630_00245</name>
</gene>
<accession>A0AAW5K4P6</accession>
<dbReference type="PROSITE" id="PS01117">
    <property type="entry name" value="HTH_MARR_1"/>
    <property type="match status" value="1"/>
</dbReference>
<dbReference type="GO" id="GO:0003700">
    <property type="term" value="F:DNA-binding transcription factor activity"/>
    <property type="evidence" value="ECO:0007669"/>
    <property type="project" value="InterPro"/>
</dbReference>
<evidence type="ECO:0000313" key="5">
    <source>
        <dbReference type="EMBL" id="MCQ4812848.1"/>
    </source>
</evidence>
<dbReference type="RefSeq" id="WP_008711945.1">
    <property type="nucleotide sequence ID" value="NZ_CABKQM010000008.1"/>
</dbReference>
<keyword evidence="3" id="KW-0804">Transcription</keyword>
<dbReference type="PROSITE" id="PS50995">
    <property type="entry name" value="HTH_MARR_2"/>
    <property type="match status" value="1"/>
</dbReference>
<dbReference type="GO" id="GO:0003677">
    <property type="term" value="F:DNA binding"/>
    <property type="evidence" value="ECO:0007669"/>
    <property type="project" value="UniProtKB-KW"/>
</dbReference>
<dbReference type="SMART" id="SM00347">
    <property type="entry name" value="HTH_MARR"/>
    <property type="match status" value="1"/>
</dbReference>
<evidence type="ECO:0000256" key="3">
    <source>
        <dbReference type="ARBA" id="ARBA00023163"/>
    </source>
</evidence>
<dbReference type="EMBL" id="JANFYT010000001">
    <property type="protein sequence ID" value="MCQ4812848.1"/>
    <property type="molecule type" value="Genomic_DNA"/>
</dbReference>
<protein>
    <submittedName>
        <fullName evidence="5">MarR family transcriptional regulator</fullName>
    </submittedName>
</protein>
<dbReference type="Pfam" id="PF12802">
    <property type="entry name" value="MarR_2"/>
    <property type="match status" value="1"/>
</dbReference>
<dbReference type="PRINTS" id="PR00598">
    <property type="entry name" value="HTHMARR"/>
</dbReference>
<sequence length="163" mass="18588">MKLDWPISHQVLAQLCMSGHYLYHRFDSKGGQMRVLTALLEQPEMLQRELQDQLGIQSGSLSEIIIKMEAGGLLERVRSSRDGRHIVLKLTAEGIERGKYLRMRYGRQAERMMSCFSEEELGILHELLGRMLVHWEGVENDAELVAPSGFDGPHGSRGMQIRK</sequence>
<dbReference type="GeneID" id="95756436"/>
<dbReference type="SUPFAM" id="SSF46785">
    <property type="entry name" value="Winged helix' DNA-binding domain"/>
    <property type="match status" value="1"/>
</dbReference>
<dbReference type="InterPro" id="IPR036390">
    <property type="entry name" value="WH_DNA-bd_sf"/>
</dbReference>
<dbReference type="Gene3D" id="1.10.10.10">
    <property type="entry name" value="Winged helix-like DNA-binding domain superfamily/Winged helix DNA-binding domain"/>
    <property type="match status" value="1"/>
</dbReference>
<name>A0AAW5K4P6_9BACT</name>
<evidence type="ECO:0000259" key="4">
    <source>
        <dbReference type="PROSITE" id="PS50995"/>
    </source>
</evidence>
<dbReference type="PANTHER" id="PTHR42756">
    <property type="entry name" value="TRANSCRIPTIONAL REGULATOR, MARR"/>
    <property type="match status" value="1"/>
</dbReference>
<dbReference type="AlphaFoldDB" id="A0AAW5K4P6"/>
<evidence type="ECO:0000256" key="2">
    <source>
        <dbReference type="ARBA" id="ARBA00023125"/>
    </source>
</evidence>
<dbReference type="PANTHER" id="PTHR42756:SF1">
    <property type="entry name" value="TRANSCRIPTIONAL REPRESSOR OF EMRAB OPERON"/>
    <property type="match status" value="1"/>
</dbReference>
<feature type="domain" description="HTH marR-type" evidence="4">
    <location>
        <begin position="1"/>
        <end position="133"/>
    </location>
</feature>
<reference evidence="5 6" key="1">
    <citation type="submission" date="2022-06" db="EMBL/GenBank/DDBJ databases">
        <title>Isolation of gut microbiota from human fecal samples.</title>
        <authorList>
            <person name="Pamer E.G."/>
            <person name="Barat B."/>
            <person name="Waligurski E."/>
            <person name="Medina S."/>
            <person name="Paddock L."/>
            <person name="Mostad J."/>
        </authorList>
    </citation>
    <scope>NUCLEOTIDE SEQUENCE [LARGE SCALE GENOMIC DNA]</scope>
    <source>
        <strain evidence="5 6">DFI.9.90</strain>
    </source>
</reference>
<evidence type="ECO:0000313" key="6">
    <source>
        <dbReference type="Proteomes" id="UP001205919"/>
    </source>
</evidence>